<comment type="caution">
    <text evidence="1">The sequence shown here is derived from an EMBL/GenBank/DDBJ whole genome shotgun (WGS) entry which is preliminary data.</text>
</comment>
<evidence type="ECO:0000313" key="1">
    <source>
        <dbReference type="EMBL" id="MFC3085933.1"/>
    </source>
</evidence>
<dbReference type="Proteomes" id="UP001595445">
    <property type="component" value="Unassembled WGS sequence"/>
</dbReference>
<organism evidence="1 2">
    <name type="scientific">Tabrizicola soli</name>
    <dbReference type="NCBI Taxonomy" id="2185115"/>
    <lineage>
        <taxon>Bacteria</taxon>
        <taxon>Pseudomonadati</taxon>
        <taxon>Pseudomonadota</taxon>
        <taxon>Alphaproteobacteria</taxon>
        <taxon>Rhodobacterales</taxon>
        <taxon>Paracoccaceae</taxon>
        <taxon>Tabrizicola</taxon>
    </lineage>
</organism>
<gene>
    <name evidence="1" type="ORF">ACFOD6_07710</name>
</gene>
<protein>
    <recommendedName>
        <fullName evidence="3">Anti-sigma factor NepR domain-containing protein</fullName>
    </recommendedName>
</protein>
<evidence type="ECO:0008006" key="3">
    <source>
        <dbReference type="Google" id="ProtNLM"/>
    </source>
</evidence>
<dbReference type="EMBL" id="JBHRSM010000013">
    <property type="protein sequence ID" value="MFC3085933.1"/>
    <property type="molecule type" value="Genomic_DNA"/>
</dbReference>
<keyword evidence="2" id="KW-1185">Reference proteome</keyword>
<dbReference type="RefSeq" id="WP_197643142.1">
    <property type="nucleotide sequence ID" value="NZ_JAEACP010000008.1"/>
</dbReference>
<proteinExistence type="predicted"/>
<name>A0ABV7DV36_9RHOB</name>
<accession>A0ABV7DV36</accession>
<reference evidence="2" key="1">
    <citation type="journal article" date="2019" name="Int. J. Syst. Evol. Microbiol.">
        <title>The Global Catalogue of Microorganisms (GCM) 10K type strain sequencing project: providing services to taxonomists for standard genome sequencing and annotation.</title>
        <authorList>
            <consortium name="The Broad Institute Genomics Platform"/>
            <consortium name="The Broad Institute Genome Sequencing Center for Infectious Disease"/>
            <person name="Wu L."/>
            <person name="Ma J."/>
        </authorList>
    </citation>
    <scope>NUCLEOTIDE SEQUENCE [LARGE SCALE GENOMIC DNA]</scope>
    <source>
        <strain evidence="2">KCTC 62102</strain>
    </source>
</reference>
<evidence type="ECO:0000313" key="2">
    <source>
        <dbReference type="Proteomes" id="UP001595445"/>
    </source>
</evidence>
<sequence>MFPGRDGPGCGKFAVIHCVTSAYSHDESGVWTGSRAAEMKQTNEGEGPETLLDDEFSAALEAIIEEIRTQPVSERLRDLSRQLQEALNRAGKVRKG</sequence>